<dbReference type="PANTHER" id="PTHR42685:SF22">
    <property type="entry name" value="CONDITIONED MEDIUM FACTOR RECEPTOR 1"/>
    <property type="match status" value="1"/>
</dbReference>
<evidence type="ECO:0000259" key="1">
    <source>
        <dbReference type="Pfam" id="PF01266"/>
    </source>
</evidence>
<dbReference type="Pfam" id="PF01266">
    <property type="entry name" value="DAO"/>
    <property type="match status" value="1"/>
</dbReference>
<accession>A0A1I6AKT2</accession>
<sequence>MATPIAVVGAGVAGLCTALLLARQGRDVDLLDRDTPPPDELAELGEWQRPGTPQAQHPHVYLGLFRRLLRENLPDVHGDLLAGGIEELPFSGNLPGAEEDLVMMAARRSTLEWALHRALRKEHQIRYRPGVSVQAVEVAGGRVRGLRTARGVAEYDVVVDATGARSRLAVPFRGVVAEAECGKVYNTRFYRLRPGVPRPPLRYGSVTVVDGLGYGAALFCHDLGYFSIDIGRLPEDETLKRLRDPDAFERVVALFAAFRPWTEHCAPVGEVVPMAGLRNVLYDLADDAPVGYFPVGDTVCVTDPTFGRGMALALAQAVPLARALAAGGGGADLNRRTTAAAVELTRPWFDDVVLQDRARTALWRAAVAGRPWQDLLPGMPPNPFLMIDAEDRDPELGLLGRRYVSMLHGTLDTADVRRRIAAVADSPAPGQAPAHAPSYPAIVEALAG</sequence>
<organism evidence="2 3">
    <name type="scientific">Amycolatopsis arida</name>
    <dbReference type="NCBI Taxonomy" id="587909"/>
    <lineage>
        <taxon>Bacteria</taxon>
        <taxon>Bacillati</taxon>
        <taxon>Actinomycetota</taxon>
        <taxon>Actinomycetes</taxon>
        <taxon>Pseudonocardiales</taxon>
        <taxon>Pseudonocardiaceae</taxon>
        <taxon>Amycolatopsis</taxon>
    </lineage>
</organism>
<dbReference type="SUPFAM" id="SSF51905">
    <property type="entry name" value="FAD/NAD(P)-binding domain"/>
    <property type="match status" value="1"/>
</dbReference>
<dbReference type="AlphaFoldDB" id="A0A1I6AKT2"/>
<protein>
    <submittedName>
        <fullName evidence="2">Dehydrogenase (Flavoprotein)</fullName>
    </submittedName>
</protein>
<dbReference type="PANTHER" id="PTHR42685">
    <property type="entry name" value="GERANYLGERANYL DIPHOSPHATE REDUCTASE"/>
    <property type="match status" value="1"/>
</dbReference>
<name>A0A1I6AKT2_9PSEU</name>
<dbReference type="InterPro" id="IPR036188">
    <property type="entry name" value="FAD/NAD-bd_sf"/>
</dbReference>
<keyword evidence="3" id="KW-1185">Reference proteome</keyword>
<proteinExistence type="predicted"/>
<evidence type="ECO:0000313" key="3">
    <source>
        <dbReference type="Proteomes" id="UP000198727"/>
    </source>
</evidence>
<dbReference type="EMBL" id="FOWW01000013">
    <property type="protein sequence ID" value="SFQ69240.1"/>
    <property type="molecule type" value="Genomic_DNA"/>
</dbReference>
<evidence type="ECO:0000313" key="2">
    <source>
        <dbReference type="EMBL" id="SFQ69240.1"/>
    </source>
</evidence>
<dbReference type="InterPro" id="IPR006076">
    <property type="entry name" value="FAD-dep_OxRdtase"/>
</dbReference>
<dbReference type="Proteomes" id="UP000198727">
    <property type="component" value="Unassembled WGS sequence"/>
</dbReference>
<dbReference type="Gene3D" id="3.50.50.60">
    <property type="entry name" value="FAD/NAD(P)-binding domain"/>
    <property type="match status" value="1"/>
</dbReference>
<dbReference type="RefSeq" id="WP_092536220.1">
    <property type="nucleotide sequence ID" value="NZ_FOWW01000013.1"/>
</dbReference>
<feature type="domain" description="FAD dependent oxidoreductase" evidence="1">
    <location>
        <begin position="5"/>
        <end position="37"/>
    </location>
</feature>
<gene>
    <name evidence="2" type="ORF">SAMN05421810_11337</name>
</gene>
<reference evidence="3" key="1">
    <citation type="submission" date="2016-10" db="EMBL/GenBank/DDBJ databases">
        <authorList>
            <person name="Varghese N."/>
            <person name="Submissions S."/>
        </authorList>
    </citation>
    <scope>NUCLEOTIDE SEQUENCE [LARGE SCALE GENOMIC DNA]</scope>
    <source>
        <strain evidence="3">CGMCC 4.5579</strain>
    </source>
</reference>
<dbReference type="PRINTS" id="PR00420">
    <property type="entry name" value="RNGMNOXGNASE"/>
</dbReference>
<dbReference type="STRING" id="587909.SAMN05421810_11337"/>
<dbReference type="OrthoDB" id="9790035at2"/>
<dbReference type="InterPro" id="IPR050407">
    <property type="entry name" value="Geranylgeranyl_reductase"/>
</dbReference>